<dbReference type="PATRIC" id="fig|106592.7.peg.1439"/>
<dbReference type="OrthoDB" id="9809317at2"/>
<dbReference type="SUPFAM" id="SSF51695">
    <property type="entry name" value="PLC-like phosphodiesterases"/>
    <property type="match status" value="1"/>
</dbReference>
<dbReference type="RefSeq" id="WP_053250235.1">
    <property type="nucleotide sequence ID" value="NZ_LGAP01000012.1"/>
</dbReference>
<sequence>MSYREFIADKARDCAIVAHRGIWRDAPENSLLAIQRAIDARYEVVEIDIRRNADGGLFLLHDETLERMAGLDAEPEHLSSRQLSGLSLRNRDGGAQNAFTTEKLPRLAEVFELTRDRIFLHLDVKEREVIPDVIACAKAMGVEGQVDFWASLKSEKDLAWIREMIEPHDILFMAKTRLNVPDAATQLALLSELAPTVCEIYFDNLKQLSALDGPLLESGMALWVNTLDCVACAGFTDTAALADPDAVWGRLIDAGISVIQTDEAAALKSSLAARRA</sequence>
<dbReference type="EMBL" id="LGAP01000012">
    <property type="protein sequence ID" value="KOF17152.1"/>
    <property type="molecule type" value="Genomic_DNA"/>
</dbReference>
<dbReference type="GO" id="GO:0006644">
    <property type="term" value="P:phospholipid metabolic process"/>
    <property type="evidence" value="ECO:0007669"/>
    <property type="project" value="TreeGrafter"/>
</dbReference>
<name>A0A0L8BR33_ENSAD</name>
<dbReference type="PANTHER" id="PTHR46320:SF1">
    <property type="entry name" value="GLYCEROPHOSPHODIESTER PHOSPHODIESTERASE 1"/>
    <property type="match status" value="1"/>
</dbReference>
<reference evidence="3" key="1">
    <citation type="submission" date="2015-07" db="EMBL/GenBank/DDBJ databases">
        <title>Whole genome sequence of an Ensifer adhaerens strain isolated from a cave pool in the Wind Cave National Park.</title>
        <authorList>
            <person name="Eng W.W.H."/>
            <person name="Gan H.M."/>
            <person name="Barton H.A."/>
            <person name="Savka M.A."/>
        </authorList>
    </citation>
    <scope>NUCLEOTIDE SEQUENCE [LARGE SCALE GENOMIC DNA]</scope>
    <source>
        <strain evidence="3">SD006</strain>
    </source>
</reference>
<feature type="domain" description="GP-PDE" evidence="1">
    <location>
        <begin position="14"/>
        <end position="276"/>
    </location>
</feature>
<dbReference type="InterPro" id="IPR017946">
    <property type="entry name" value="PLC-like_Pdiesterase_TIM-brl"/>
</dbReference>
<dbReference type="InterPro" id="IPR032160">
    <property type="entry name" value="DUF4996"/>
</dbReference>
<evidence type="ECO:0000259" key="1">
    <source>
        <dbReference type="PROSITE" id="PS51704"/>
    </source>
</evidence>
<dbReference type="GO" id="GO:0070291">
    <property type="term" value="P:N-acylethanolamine metabolic process"/>
    <property type="evidence" value="ECO:0007669"/>
    <property type="project" value="TreeGrafter"/>
</dbReference>
<dbReference type="Proteomes" id="UP000037425">
    <property type="component" value="Unassembled WGS sequence"/>
</dbReference>
<evidence type="ECO:0000313" key="2">
    <source>
        <dbReference type="EMBL" id="KOF17152.1"/>
    </source>
</evidence>
<dbReference type="PANTHER" id="PTHR46320">
    <property type="entry name" value="GLYCEROPHOSPHODIESTER PHOSPHODIESTERASE 1"/>
    <property type="match status" value="1"/>
</dbReference>
<organism evidence="2 3">
    <name type="scientific">Ensifer adhaerens</name>
    <name type="common">Sinorhizobium morelense</name>
    <dbReference type="NCBI Taxonomy" id="106592"/>
    <lineage>
        <taxon>Bacteria</taxon>
        <taxon>Pseudomonadati</taxon>
        <taxon>Pseudomonadota</taxon>
        <taxon>Alphaproteobacteria</taxon>
        <taxon>Hyphomicrobiales</taxon>
        <taxon>Rhizobiaceae</taxon>
        <taxon>Sinorhizobium/Ensifer group</taxon>
        <taxon>Ensifer</taxon>
    </lineage>
</organism>
<gene>
    <name evidence="2" type="ORF">AC244_18235</name>
</gene>
<dbReference type="PROSITE" id="PS51704">
    <property type="entry name" value="GP_PDE"/>
    <property type="match status" value="1"/>
</dbReference>
<dbReference type="GO" id="GO:0008889">
    <property type="term" value="F:glycerophosphodiester phosphodiesterase activity"/>
    <property type="evidence" value="ECO:0007669"/>
    <property type="project" value="TreeGrafter"/>
</dbReference>
<protein>
    <submittedName>
        <fullName evidence="2">Glycerophosphodiester phosphodiesterase</fullName>
    </submittedName>
</protein>
<dbReference type="InterPro" id="IPR030395">
    <property type="entry name" value="GP_PDE_dom"/>
</dbReference>
<dbReference type="Pfam" id="PF03009">
    <property type="entry name" value="GDPD"/>
    <property type="match status" value="1"/>
</dbReference>
<dbReference type="Gene3D" id="3.20.20.190">
    <property type="entry name" value="Phosphatidylinositol (PI) phosphodiesterase"/>
    <property type="match status" value="1"/>
</dbReference>
<proteinExistence type="predicted"/>
<accession>A0A0L8BR33</accession>
<comment type="caution">
    <text evidence="2">The sequence shown here is derived from an EMBL/GenBank/DDBJ whole genome shotgun (WGS) entry which is preliminary data.</text>
</comment>
<evidence type="ECO:0000313" key="3">
    <source>
        <dbReference type="Proteomes" id="UP000037425"/>
    </source>
</evidence>
<dbReference type="GO" id="GO:0005886">
    <property type="term" value="C:plasma membrane"/>
    <property type="evidence" value="ECO:0007669"/>
    <property type="project" value="TreeGrafter"/>
</dbReference>
<dbReference type="GO" id="GO:0006580">
    <property type="term" value="P:ethanolamine metabolic process"/>
    <property type="evidence" value="ECO:0007669"/>
    <property type="project" value="TreeGrafter"/>
</dbReference>
<dbReference type="CDD" id="cd08566">
    <property type="entry name" value="GDPD_AtGDE_like"/>
    <property type="match status" value="1"/>
</dbReference>
<dbReference type="AlphaFoldDB" id="A0A0L8BR33"/>
<dbReference type="Pfam" id="PF16387">
    <property type="entry name" value="DUF4996"/>
    <property type="match status" value="1"/>
</dbReference>